<name>A0A4S4LEB6_9AGAM</name>
<evidence type="ECO:0000313" key="2">
    <source>
        <dbReference type="Proteomes" id="UP000310158"/>
    </source>
</evidence>
<comment type="caution">
    <text evidence="1">The sequence shown here is derived from an EMBL/GenBank/DDBJ whole genome shotgun (WGS) entry which is preliminary data.</text>
</comment>
<dbReference type="Proteomes" id="UP000310158">
    <property type="component" value="Unassembled WGS sequence"/>
</dbReference>
<sequence>MLNYALCSIGYTYSLVDPYVYYYTMDEECSIIVIHIDDMLLAASMKEEMLQMKEDLYKLPFETVELGEL</sequence>
<accession>A0A4S4LEB6</accession>
<reference evidence="1 2" key="1">
    <citation type="submission" date="2019-02" db="EMBL/GenBank/DDBJ databases">
        <title>Genome sequencing of the rare red list fungi Bondarzewia mesenterica.</title>
        <authorList>
            <person name="Buettner E."/>
            <person name="Kellner H."/>
        </authorList>
    </citation>
    <scope>NUCLEOTIDE SEQUENCE [LARGE SCALE GENOMIC DNA]</scope>
    <source>
        <strain evidence="1 2">DSM 108281</strain>
    </source>
</reference>
<evidence type="ECO:0008006" key="3">
    <source>
        <dbReference type="Google" id="ProtNLM"/>
    </source>
</evidence>
<keyword evidence="2" id="KW-1185">Reference proteome</keyword>
<dbReference type="EMBL" id="SGPL01000585">
    <property type="protein sequence ID" value="THH10216.1"/>
    <property type="molecule type" value="Genomic_DNA"/>
</dbReference>
<gene>
    <name evidence="1" type="ORF">EW146_g8441</name>
</gene>
<evidence type="ECO:0000313" key="1">
    <source>
        <dbReference type="EMBL" id="THH10216.1"/>
    </source>
</evidence>
<protein>
    <recommendedName>
        <fullName evidence="3">Reverse transcriptase Ty1/copia-type domain-containing protein</fullName>
    </recommendedName>
</protein>
<organism evidence="1 2">
    <name type="scientific">Bondarzewia mesenterica</name>
    <dbReference type="NCBI Taxonomy" id="1095465"/>
    <lineage>
        <taxon>Eukaryota</taxon>
        <taxon>Fungi</taxon>
        <taxon>Dikarya</taxon>
        <taxon>Basidiomycota</taxon>
        <taxon>Agaricomycotina</taxon>
        <taxon>Agaricomycetes</taxon>
        <taxon>Russulales</taxon>
        <taxon>Bondarzewiaceae</taxon>
        <taxon>Bondarzewia</taxon>
    </lineage>
</organism>
<dbReference type="AlphaFoldDB" id="A0A4S4LEB6"/>
<proteinExistence type="predicted"/>